<dbReference type="Proteomes" id="UP000821853">
    <property type="component" value="Chromosome 1"/>
</dbReference>
<dbReference type="EMBL" id="JABSTR010000001">
    <property type="protein sequence ID" value="KAH9361770.1"/>
    <property type="molecule type" value="Genomic_DNA"/>
</dbReference>
<feature type="compositionally biased region" description="Gly residues" evidence="1">
    <location>
        <begin position="168"/>
        <end position="179"/>
    </location>
</feature>
<comment type="caution">
    <text evidence="2">The sequence shown here is derived from an EMBL/GenBank/DDBJ whole genome shotgun (WGS) entry which is preliminary data.</text>
</comment>
<evidence type="ECO:0000313" key="2">
    <source>
        <dbReference type="EMBL" id="KAH9361770.1"/>
    </source>
</evidence>
<evidence type="ECO:0000313" key="3">
    <source>
        <dbReference type="Proteomes" id="UP000821853"/>
    </source>
</evidence>
<feature type="region of interest" description="Disordered" evidence="1">
    <location>
        <begin position="160"/>
        <end position="185"/>
    </location>
</feature>
<dbReference type="AlphaFoldDB" id="A0A9J6FFB2"/>
<dbReference type="VEuPathDB" id="VectorBase:HLOH_047171"/>
<reference evidence="2 3" key="1">
    <citation type="journal article" date="2020" name="Cell">
        <title>Large-Scale Comparative Analyses of Tick Genomes Elucidate Their Genetic Diversity and Vector Capacities.</title>
        <authorList>
            <consortium name="Tick Genome and Microbiome Consortium (TIGMIC)"/>
            <person name="Jia N."/>
            <person name="Wang J."/>
            <person name="Shi W."/>
            <person name="Du L."/>
            <person name="Sun Y."/>
            <person name="Zhan W."/>
            <person name="Jiang J.F."/>
            <person name="Wang Q."/>
            <person name="Zhang B."/>
            <person name="Ji P."/>
            <person name="Bell-Sakyi L."/>
            <person name="Cui X.M."/>
            <person name="Yuan T.T."/>
            <person name="Jiang B.G."/>
            <person name="Yang W.F."/>
            <person name="Lam T.T."/>
            <person name="Chang Q.C."/>
            <person name="Ding S.J."/>
            <person name="Wang X.J."/>
            <person name="Zhu J.G."/>
            <person name="Ruan X.D."/>
            <person name="Zhao L."/>
            <person name="Wei J.T."/>
            <person name="Ye R.Z."/>
            <person name="Que T.C."/>
            <person name="Du C.H."/>
            <person name="Zhou Y.H."/>
            <person name="Cheng J.X."/>
            <person name="Dai P.F."/>
            <person name="Guo W.B."/>
            <person name="Han X.H."/>
            <person name="Huang E.J."/>
            <person name="Li L.F."/>
            <person name="Wei W."/>
            <person name="Gao Y.C."/>
            <person name="Liu J.Z."/>
            <person name="Shao H.Z."/>
            <person name="Wang X."/>
            <person name="Wang C.C."/>
            <person name="Yang T.C."/>
            <person name="Huo Q.B."/>
            <person name="Li W."/>
            <person name="Chen H.Y."/>
            <person name="Chen S.E."/>
            <person name="Zhou L.G."/>
            <person name="Ni X.B."/>
            <person name="Tian J.H."/>
            <person name="Sheng Y."/>
            <person name="Liu T."/>
            <person name="Pan Y.S."/>
            <person name="Xia L.Y."/>
            <person name="Li J."/>
            <person name="Zhao F."/>
            <person name="Cao W.C."/>
        </authorList>
    </citation>
    <scope>NUCLEOTIDE SEQUENCE [LARGE SCALE GENOMIC DNA]</scope>
    <source>
        <strain evidence="2">HaeL-2018</strain>
    </source>
</reference>
<gene>
    <name evidence="2" type="ORF">HPB48_005077</name>
</gene>
<evidence type="ECO:0000256" key="1">
    <source>
        <dbReference type="SAM" id="MobiDB-lite"/>
    </source>
</evidence>
<sequence length="185" mass="19846">MPLRARHYQVQMVKARGYGCARCSKIPEGGCTVPPSNVTCQDLRCEERGQMALRQDDTGATFRAGNPTGKRQHTVDYYDVLRSFPTSFTACTIPTPNIAAAEECAIALAIVRITASGTPGTIAPPTFIKSHHDWETALRSNDPEIQLRLVRLALDAPAPVARPHEGTGVSGRAGPGGLGRSHTGR</sequence>
<keyword evidence="3" id="KW-1185">Reference proteome</keyword>
<name>A0A9J6FFB2_HAELO</name>
<accession>A0A9J6FFB2</accession>
<proteinExistence type="predicted"/>
<protein>
    <submittedName>
        <fullName evidence="2">Uncharacterized protein</fullName>
    </submittedName>
</protein>
<organism evidence="2 3">
    <name type="scientific">Haemaphysalis longicornis</name>
    <name type="common">Bush tick</name>
    <dbReference type="NCBI Taxonomy" id="44386"/>
    <lineage>
        <taxon>Eukaryota</taxon>
        <taxon>Metazoa</taxon>
        <taxon>Ecdysozoa</taxon>
        <taxon>Arthropoda</taxon>
        <taxon>Chelicerata</taxon>
        <taxon>Arachnida</taxon>
        <taxon>Acari</taxon>
        <taxon>Parasitiformes</taxon>
        <taxon>Ixodida</taxon>
        <taxon>Ixodoidea</taxon>
        <taxon>Ixodidae</taxon>
        <taxon>Haemaphysalinae</taxon>
        <taxon>Haemaphysalis</taxon>
    </lineage>
</organism>